<protein>
    <submittedName>
        <fullName evidence="2">Uncharacterized protein</fullName>
    </submittedName>
</protein>
<sequence>MTHTDHLLLRKRQADIDNSSQPRPNVEITTPVGLYDYPPDDVRSCEYASRAIHSTAPSTCPDPTTKHPGQPTHASETTQYANQDGTLTHEGLVPYAKGVFNLNVEDYDTGTILGPLQLAQAEQAPEVGSKRSPPSIDMLPPTALGTGGGWSQNVVGTKRRGSMVSIPSNDDATGKPRRKVTEEEVEFIDSPKPHGELLPGNKILVEEDTESEDTATESETDGDMPLTAVASCLAILHFCLEEWTNQRCRNGDLGAGALREKYQAELTRLNELRTIDPMRMSCLHNEWKRCIGDFAGALLGPIDNHTNDFVGSPQVRPDTPEPDNAISVAEMNDLLFETARQESIRDRLAQIAAQELTAPIDLDEDLGTRTSSPTPWTDSSPFRTASPVPSQYNEHGVLTARSKGKGWAD</sequence>
<feature type="compositionally biased region" description="Basic and acidic residues" evidence="1">
    <location>
        <begin position="1"/>
        <end position="15"/>
    </location>
</feature>
<dbReference type="EMBL" id="CAJMWX010001018">
    <property type="protein sequence ID" value="CAE6444521.1"/>
    <property type="molecule type" value="Genomic_DNA"/>
</dbReference>
<feature type="region of interest" description="Disordered" evidence="1">
    <location>
        <begin position="362"/>
        <end position="409"/>
    </location>
</feature>
<evidence type="ECO:0000256" key="1">
    <source>
        <dbReference type="SAM" id="MobiDB-lite"/>
    </source>
</evidence>
<dbReference type="Proteomes" id="UP000663888">
    <property type="component" value="Unassembled WGS sequence"/>
</dbReference>
<reference evidence="2" key="1">
    <citation type="submission" date="2021-01" db="EMBL/GenBank/DDBJ databases">
        <authorList>
            <person name="Kaushik A."/>
        </authorList>
    </citation>
    <scope>NUCLEOTIDE SEQUENCE</scope>
    <source>
        <strain evidence="2">AG4-R118</strain>
    </source>
</reference>
<evidence type="ECO:0000313" key="3">
    <source>
        <dbReference type="Proteomes" id="UP000663888"/>
    </source>
</evidence>
<feature type="region of interest" description="Disordered" evidence="1">
    <location>
        <begin position="126"/>
        <end position="152"/>
    </location>
</feature>
<dbReference type="AlphaFoldDB" id="A0A8H3GA55"/>
<organism evidence="2 3">
    <name type="scientific">Rhizoctonia solani</name>
    <dbReference type="NCBI Taxonomy" id="456999"/>
    <lineage>
        <taxon>Eukaryota</taxon>
        <taxon>Fungi</taxon>
        <taxon>Dikarya</taxon>
        <taxon>Basidiomycota</taxon>
        <taxon>Agaricomycotina</taxon>
        <taxon>Agaricomycetes</taxon>
        <taxon>Cantharellales</taxon>
        <taxon>Ceratobasidiaceae</taxon>
        <taxon>Rhizoctonia</taxon>
    </lineage>
</organism>
<proteinExistence type="predicted"/>
<accession>A0A8H3GA55</accession>
<name>A0A8H3GA55_9AGAM</name>
<feature type="region of interest" description="Disordered" evidence="1">
    <location>
        <begin position="55"/>
        <end position="76"/>
    </location>
</feature>
<gene>
    <name evidence="2" type="ORF">RDB_LOCUS56338</name>
</gene>
<evidence type="ECO:0000313" key="2">
    <source>
        <dbReference type="EMBL" id="CAE6444521.1"/>
    </source>
</evidence>
<comment type="caution">
    <text evidence="2">The sequence shown here is derived from an EMBL/GenBank/DDBJ whole genome shotgun (WGS) entry which is preliminary data.</text>
</comment>
<feature type="compositionally biased region" description="Low complexity" evidence="1">
    <location>
        <begin position="368"/>
        <end position="381"/>
    </location>
</feature>
<feature type="region of interest" description="Disordered" evidence="1">
    <location>
        <begin position="1"/>
        <end position="34"/>
    </location>
</feature>